<name>A0A0Q9W247_DROVI</name>
<dbReference type="EMBL" id="CH940648">
    <property type="protein sequence ID" value="KRF79148.1"/>
    <property type="molecule type" value="Genomic_DNA"/>
</dbReference>
<feature type="compositionally biased region" description="Acidic residues" evidence="1">
    <location>
        <begin position="381"/>
        <end position="392"/>
    </location>
</feature>
<evidence type="ECO:0000313" key="3">
    <source>
        <dbReference type="Proteomes" id="UP000008792"/>
    </source>
</evidence>
<feature type="region of interest" description="Disordered" evidence="1">
    <location>
        <begin position="336"/>
        <end position="400"/>
    </location>
</feature>
<dbReference type="AlphaFoldDB" id="A0A0Q9W247"/>
<sequence>MQIKGEITHKRNFPNTFGIFPRTPTHTSTHAHTHARTMNSLQAGDACVECLSQGLNHKLRYFYLNLEEQLLKCESRNCLWPHNDAVSTSSSSSSCSDVAEGETQSQSTHVDDDEFIKQLLEQLATGNDSTHLETSDTKPNAAAYSCDSNLMPNATSNDCSIEDILSMPNHWQSAQQLLCGANAVNSRRNTFNLEQCDKLSPVAAATKATTTTTAHSMPDLLTEPVCITELLSSPPNAPAPAASSKTEPAFELSAKAGNIVYTISIPQSMPKPKSPTAKRNIFQMAPSKASTQVRKHQEQLSQVASSTAVTTPTQTASLFLDALKRPSTMTLATRRAPRGRNLKRRENAPSGGARWRIQDVKQTLERIEAVSRQKGSKTESESELETEPELEQEANAKQIH</sequence>
<accession>A0A0Q9W247</accession>
<dbReference type="STRING" id="7244.A0A0Q9W247"/>
<gene>
    <name evidence="2" type="primary">Dvir\GJ26233</name>
    <name evidence="2" type="ORF">Dvir_GJ26233</name>
</gene>
<evidence type="ECO:0000313" key="2">
    <source>
        <dbReference type="EMBL" id="KRF79148.1"/>
    </source>
</evidence>
<keyword evidence="3" id="KW-1185">Reference proteome</keyword>
<dbReference type="OrthoDB" id="7610693at2759"/>
<dbReference type="Proteomes" id="UP000008792">
    <property type="component" value="Unassembled WGS sequence"/>
</dbReference>
<organism evidence="2 3">
    <name type="scientific">Drosophila virilis</name>
    <name type="common">Fruit fly</name>
    <dbReference type="NCBI Taxonomy" id="7244"/>
    <lineage>
        <taxon>Eukaryota</taxon>
        <taxon>Metazoa</taxon>
        <taxon>Ecdysozoa</taxon>
        <taxon>Arthropoda</taxon>
        <taxon>Hexapoda</taxon>
        <taxon>Insecta</taxon>
        <taxon>Pterygota</taxon>
        <taxon>Neoptera</taxon>
        <taxon>Endopterygota</taxon>
        <taxon>Diptera</taxon>
        <taxon>Brachycera</taxon>
        <taxon>Muscomorpha</taxon>
        <taxon>Ephydroidea</taxon>
        <taxon>Drosophilidae</taxon>
        <taxon>Drosophila</taxon>
    </lineage>
</organism>
<feature type="region of interest" description="Disordered" evidence="1">
    <location>
        <begin position="87"/>
        <end position="111"/>
    </location>
</feature>
<protein>
    <submittedName>
        <fullName evidence="2">Uncharacterized protein</fullName>
    </submittedName>
</protein>
<dbReference type="FunCoup" id="A0A0Q9W247">
    <property type="interactions" value="12"/>
</dbReference>
<dbReference type="KEGG" id="dvi:26531003"/>
<dbReference type="InParanoid" id="A0A0Q9W247"/>
<proteinExistence type="predicted"/>
<evidence type="ECO:0000256" key="1">
    <source>
        <dbReference type="SAM" id="MobiDB-lite"/>
    </source>
</evidence>
<feature type="compositionally biased region" description="Basic and acidic residues" evidence="1">
    <location>
        <begin position="356"/>
        <end position="380"/>
    </location>
</feature>
<reference evidence="2 3" key="1">
    <citation type="journal article" date="2007" name="Nature">
        <title>Evolution of genes and genomes on the Drosophila phylogeny.</title>
        <authorList>
            <consortium name="Drosophila 12 Genomes Consortium"/>
            <person name="Clark A.G."/>
            <person name="Eisen M.B."/>
            <person name="Smith D.R."/>
            <person name="Bergman C.M."/>
            <person name="Oliver B."/>
            <person name="Markow T.A."/>
            <person name="Kaufman T.C."/>
            <person name="Kellis M."/>
            <person name="Gelbart W."/>
            <person name="Iyer V.N."/>
            <person name="Pollard D.A."/>
            <person name="Sackton T.B."/>
            <person name="Larracuente A.M."/>
            <person name="Singh N.D."/>
            <person name="Abad J.P."/>
            <person name="Abt D.N."/>
            <person name="Adryan B."/>
            <person name="Aguade M."/>
            <person name="Akashi H."/>
            <person name="Anderson W.W."/>
            <person name="Aquadro C.F."/>
            <person name="Ardell D.H."/>
            <person name="Arguello R."/>
            <person name="Artieri C.G."/>
            <person name="Barbash D.A."/>
            <person name="Barker D."/>
            <person name="Barsanti P."/>
            <person name="Batterham P."/>
            <person name="Batzoglou S."/>
            <person name="Begun D."/>
            <person name="Bhutkar A."/>
            <person name="Blanco E."/>
            <person name="Bosak S.A."/>
            <person name="Bradley R.K."/>
            <person name="Brand A.D."/>
            <person name="Brent M.R."/>
            <person name="Brooks A.N."/>
            <person name="Brown R.H."/>
            <person name="Butlin R.K."/>
            <person name="Caggese C."/>
            <person name="Calvi B.R."/>
            <person name="Bernardo de Carvalho A."/>
            <person name="Caspi A."/>
            <person name="Castrezana S."/>
            <person name="Celniker S.E."/>
            <person name="Chang J.L."/>
            <person name="Chapple C."/>
            <person name="Chatterji S."/>
            <person name="Chinwalla A."/>
            <person name="Civetta A."/>
            <person name="Clifton S.W."/>
            <person name="Comeron J.M."/>
            <person name="Costello J.C."/>
            <person name="Coyne J.A."/>
            <person name="Daub J."/>
            <person name="David R.G."/>
            <person name="Delcher A.L."/>
            <person name="Delehaunty K."/>
            <person name="Do C.B."/>
            <person name="Ebling H."/>
            <person name="Edwards K."/>
            <person name="Eickbush T."/>
            <person name="Evans J.D."/>
            <person name="Filipski A."/>
            <person name="Findeiss S."/>
            <person name="Freyhult E."/>
            <person name="Fulton L."/>
            <person name="Fulton R."/>
            <person name="Garcia A.C."/>
            <person name="Gardiner A."/>
            <person name="Garfield D.A."/>
            <person name="Garvin B.E."/>
            <person name="Gibson G."/>
            <person name="Gilbert D."/>
            <person name="Gnerre S."/>
            <person name="Godfrey J."/>
            <person name="Good R."/>
            <person name="Gotea V."/>
            <person name="Gravely B."/>
            <person name="Greenberg A.J."/>
            <person name="Griffiths-Jones S."/>
            <person name="Gross S."/>
            <person name="Guigo R."/>
            <person name="Gustafson E.A."/>
            <person name="Haerty W."/>
            <person name="Hahn M.W."/>
            <person name="Halligan D.L."/>
            <person name="Halpern A.L."/>
            <person name="Halter G.M."/>
            <person name="Han M.V."/>
            <person name="Heger A."/>
            <person name="Hillier L."/>
            <person name="Hinrichs A.S."/>
            <person name="Holmes I."/>
            <person name="Hoskins R.A."/>
            <person name="Hubisz M.J."/>
            <person name="Hultmark D."/>
            <person name="Huntley M.A."/>
            <person name="Jaffe D.B."/>
            <person name="Jagadeeshan S."/>
            <person name="Jeck W.R."/>
            <person name="Johnson J."/>
            <person name="Jones C.D."/>
            <person name="Jordan W.C."/>
            <person name="Karpen G.H."/>
            <person name="Kataoka E."/>
            <person name="Keightley P.D."/>
            <person name="Kheradpour P."/>
            <person name="Kirkness E.F."/>
            <person name="Koerich L.B."/>
            <person name="Kristiansen K."/>
            <person name="Kudrna D."/>
            <person name="Kulathinal R.J."/>
            <person name="Kumar S."/>
            <person name="Kwok R."/>
            <person name="Lander E."/>
            <person name="Langley C.H."/>
            <person name="Lapoint R."/>
            <person name="Lazzaro B.P."/>
            <person name="Lee S.J."/>
            <person name="Levesque L."/>
            <person name="Li R."/>
            <person name="Lin C.F."/>
            <person name="Lin M.F."/>
            <person name="Lindblad-Toh K."/>
            <person name="Llopart A."/>
            <person name="Long M."/>
            <person name="Low L."/>
            <person name="Lozovsky E."/>
            <person name="Lu J."/>
            <person name="Luo M."/>
            <person name="Machado C.A."/>
            <person name="Makalowski W."/>
            <person name="Marzo M."/>
            <person name="Matsuda M."/>
            <person name="Matzkin L."/>
            <person name="McAllister B."/>
            <person name="McBride C.S."/>
            <person name="McKernan B."/>
            <person name="McKernan K."/>
            <person name="Mendez-Lago M."/>
            <person name="Minx P."/>
            <person name="Mollenhauer M.U."/>
            <person name="Montooth K."/>
            <person name="Mount S.M."/>
            <person name="Mu X."/>
            <person name="Myers E."/>
            <person name="Negre B."/>
            <person name="Newfeld S."/>
            <person name="Nielsen R."/>
            <person name="Noor M.A."/>
            <person name="O'Grady P."/>
            <person name="Pachter L."/>
            <person name="Papaceit M."/>
            <person name="Parisi M.J."/>
            <person name="Parisi M."/>
            <person name="Parts L."/>
            <person name="Pedersen J.S."/>
            <person name="Pesole G."/>
            <person name="Phillippy A.M."/>
            <person name="Ponting C.P."/>
            <person name="Pop M."/>
            <person name="Porcelli D."/>
            <person name="Powell J.R."/>
            <person name="Prohaska S."/>
            <person name="Pruitt K."/>
            <person name="Puig M."/>
            <person name="Quesneville H."/>
            <person name="Ram K.R."/>
            <person name="Rand D."/>
            <person name="Rasmussen M.D."/>
            <person name="Reed L.K."/>
            <person name="Reenan R."/>
            <person name="Reily A."/>
            <person name="Remington K.A."/>
            <person name="Rieger T.T."/>
            <person name="Ritchie M.G."/>
            <person name="Robin C."/>
            <person name="Rogers Y.H."/>
            <person name="Rohde C."/>
            <person name="Rozas J."/>
            <person name="Rubenfield M.J."/>
            <person name="Ruiz A."/>
            <person name="Russo S."/>
            <person name="Salzberg S.L."/>
            <person name="Sanchez-Gracia A."/>
            <person name="Saranga D.J."/>
            <person name="Sato H."/>
            <person name="Schaeffer S.W."/>
            <person name="Schatz M.C."/>
            <person name="Schlenke T."/>
            <person name="Schwartz R."/>
            <person name="Segarra C."/>
            <person name="Singh R.S."/>
            <person name="Sirot L."/>
            <person name="Sirota M."/>
            <person name="Sisneros N.B."/>
            <person name="Smith C.D."/>
            <person name="Smith T.F."/>
            <person name="Spieth J."/>
            <person name="Stage D.E."/>
            <person name="Stark A."/>
            <person name="Stephan W."/>
            <person name="Strausberg R.L."/>
            <person name="Strempel S."/>
            <person name="Sturgill D."/>
            <person name="Sutton G."/>
            <person name="Sutton G.G."/>
            <person name="Tao W."/>
            <person name="Teichmann S."/>
            <person name="Tobari Y.N."/>
            <person name="Tomimura Y."/>
            <person name="Tsolas J.M."/>
            <person name="Valente V.L."/>
            <person name="Venter E."/>
            <person name="Venter J.C."/>
            <person name="Vicario S."/>
            <person name="Vieira F.G."/>
            <person name="Vilella A.J."/>
            <person name="Villasante A."/>
            <person name="Walenz B."/>
            <person name="Wang J."/>
            <person name="Wasserman M."/>
            <person name="Watts T."/>
            <person name="Wilson D."/>
            <person name="Wilson R.K."/>
            <person name="Wing R.A."/>
            <person name="Wolfner M.F."/>
            <person name="Wong A."/>
            <person name="Wong G.K."/>
            <person name="Wu C.I."/>
            <person name="Wu G."/>
            <person name="Yamamoto D."/>
            <person name="Yang H.P."/>
            <person name="Yang S.P."/>
            <person name="Yorke J.A."/>
            <person name="Yoshida K."/>
            <person name="Zdobnov E."/>
            <person name="Zhang P."/>
            <person name="Zhang Y."/>
            <person name="Zimin A.V."/>
            <person name="Baldwin J."/>
            <person name="Abdouelleil A."/>
            <person name="Abdulkadir J."/>
            <person name="Abebe A."/>
            <person name="Abera B."/>
            <person name="Abreu J."/>
            <person name="Acer S.C."/>
            <person name="Aftuck L."/>
            <person name="Alexander A."/>
            <person name="An P."/>
            <person name="Anderson E."/>
            <person name="Anderson S."/>
            <person name="Arachi H."/>
            <person name="Azer M."/>
            <person name="Bachantsang P."/>
            <person name="Barry A."/>
            <person name="Bayul T."/>
            <person name="Berlin A."/>
            <person name="Bessette D."/>
            <person name="Bloom T."/>
            <person name="Blye J."/>
            <person name="Boguslavskiy L."/>
            <person name="Bonnet C."/>
            <person name="Boukhgalter B."/>
            <person name="Bourzgui I."/>
            <person name="Brown A."/>
            <person name="Cahill P."/>
            <person name="Channer S."/>
            <person name="Cheshatsang Y."/>
            <person name="Chuda L."/>
            <person name="Citroen M."/>
            <person name="Collymore A."/>
            <person name="Cooke P."/>
            <person name="Costello M."/>
            <person name="D'Aco K."/>
            <person name="Daza R."/>
            <person name="De Haan G."/>
            <person name="DeGray S."/>
            <person name="DeMaso C."/>
            <person name="Dhargay N."/>
            <person name="Dooley K."/>
            <person name="Dooley E."/>
            <person name="Doricent M."/>
            <person name="Dorje P."/>
            <person name="Dorjee K."/>
            <person name="Dupes A."/>
            <person name="Elong R."/>
            <person name="Falk J."/>
            <person name="Farina A."/>
            <person name="Faro S."/>
            <person name="Ferguson D."/>
            <person name="Fisher S."/>
            <person name="Foley C.D."/>
            <person name="Franke A."/>
            <person name="Friedrich D."/>
            <person name="Gadbois L."/>
            <person name="Gearin G."/>
            <person name="Gearin C.R."/>
            <person name="Giannoukos G."/>
            <person name="Goode T."/>
            <person name="Graham J."/>
            <person name="Grandbois E."/>
            <person name="Grewal S."/>
            <person name="Gyaltsen K."/>
            <person name="Hafez N."/>
            <person name="Hagos B."/>
            <person name="Hall J."/>
            <person name="Henson C."/>
            <person name="Hollinger A."/>
            <person name="Honan T."/>
            <person name="Huard M.D."/>
            <person name="Hughes L."/>
            <person name="Hurhula B."/>
            <person name="Husby M.E."/>
            <person name="Kamat A."/>
            <person name="Kanga B."/>
            <person name="Kashin S."/>
            <person name="Khazanovich D."/>
            <person name="Kisner P."/>
            <person name="Lance K."/>
            <person name="Lara M."/>
            <person name="Lee W."/>
            <person name="Lennon N."/>
            <person name="Letendre F."/>
            <person name="LeVine R."/>
            <person name="Lipovsky A."/>
            <person name="Liu X."/>
            <person name="Liu J."/>
            <person name="Liu S."/>
            <person name="Lokyitsang T."/>
            <person name="Lokyitsang Y."/>
            <person name="Lubonja R."/>
            <person name="Lui A."/>
            <person name="MacDonald P."/>
            <person name="Magnisalis V."/>
            <person name="Maru K."/>
            <person name="Matthews C."/>
            <person name="McCusker W."/>
            <person name="McDonough S."/>
            <person name="Mehta T."/>
            <person name="Meldrim J."/>
            <person name="Meneus L."/>
            <person name="Mihai O."/>
            <person name="Mihalev A."/>
            <person name="Mihova T."/>
            <person name="Mittelman R."/>
            <person name="Mlenga V."/>
            <person name="Montmayeur A."/>
            <person name="Mulrain L."/>
            <person name="Navidi A."/>
            <person name="Naylor J."/>
            <person name="Negash T."/>
            <person name="Nguyen T."/>
            <person name="Nguyen N."/>
            <person name="Nicol R."/>
            <person name="Norbu C."/>
            <person name="Norbu N."/>
            <person name="Novod N."/>
            <person name="O'Neill B."/>
            <person name="Osman S."/>
            <person name="Markiewicz E."/>
            <person name="Oyono O.L."/>
            <person name="Patti C."/>
            <person name="Phunkhang P."/>
            <person name="Pierre F."/>
            <person name="Priest M."/>
            <person name="Raghuraman S."/>
            <person name="Rege F."/>
            <person name="Reyes R."/>
            <person name="Rise C."/>
            <person name="Rogov P."/>
            <person name="Ross K."/>
            <person name="Ryan E."/>
            <person name="Settipalli S."/>
            <person name="Shea T."/>
            <person name="Sherpa N."/>
            <person name="Shi L."/>
            <person name="Shih D."/>
            <person name="Sparrow T."/>
            <person name="Spaulding J."/>
            <person name="Stalker J."/>
            <person name="Stange-Thomann N."/>
            <person name="Stavropoulos S."/>
            <person name="Stone C."/>
            <person name="Strader C."/>
            <person name="Tesfaye S."/>
            <person name="Thomson T."/>
            <person name="Thoulutsang Y."/>
            <person name="Thoulutsang D."/>
            <person name="Topham K."/>
            <person name="Topping I."/>
            <person name="Tsamla T."/>
            <person name="Vassiliev H."/>
            <person name="Vo A."/>
            <person name="Wangchuk T."/>
            <person name="Wangdi T."/>
            <person name="Weiand M."/>
            <person name="Wilkinson J."/>
            <person name="Wilson A."/>
            <person name="Yadav S."/>
            <person name="Young G."/>
            <person name="Yu Q."/>
            <person name="Zembek L."/>
            <person name="Zhong D."/>
            <person name="Zimmer A."/>
            <person name="Zwirko Z."/>
            <person name="Jaffe D.B."/>
            <person name="Alvarez P."/>
            <person name="Brockman W."/>
            <person name="Butler J."/>
            <person name="Chin C."/>
            <person name="Gnerre S."/>
            <person name="Grabherr M."/>
            <person name="Kleber M."/>
            <person name="Mauceli E."/>
            <person name="MacCallum I."/>
        </authorList>
    </citation>
    <scope>NUCLEOTIDE SEQUENCE [LARGE SCALE GENOMIC DNA]</scope>
    <source>
        <strain evidence="3">Tucson 15010-1051.87</strain>
    </source>
</reference>
<feature type="compositionally biased region" description="Low complexity" evidence="1">
    <location>
        <begin position="87"/>
        <end position="96"/>
    </location>
</feature>